<proteinExistence type="predicted"/>
<dbReference type="EMBL" id="CP059265">
    <property type="protein sequence ID" value="QLQ30739.1"/>
    <property type="molecule type" value="Genomic_DNA"/>
</dbReference>
<dbReference type="Proteomes" id="UP000510621">
    <property type="component" value="Chromosome"/>
</dbReference>
<evidence type="ECO:0000313" key="2">
    <source>
        <dbReference type="EMBL" id="QLQ30739.1"/>
    </source>
</evidence>
<evidence type="ECO:0000259" key="1">
    <source>
        <dbReference type="PROSITE" id="PS50104"/>
    </source>
</evidence>
<reference evidence="2" key="1">
    <citation type="submission" date="2020-06" db="EMBL/GenBank/DDBJ databases">
        <title>Analysis procedures for assessing recovery of high quality, complete, closed genomes from Nanopore long read metagenome sequencing.</title>
        <authorList>
            <person name="Bessarab I."/>
            <person name="Arumugam K."/>
            <person name="Haryono M."/>
            <person name="Liu X."/>
            <person name="Roy S."/>
            <person name="Zuniga-Montanez R.E."/>
            <person name="Qiu G."/>
            <person name="Drautz-Moses D.I."/>
            <person name="Law Y.Y."/>
            <person name="Wuertz S."/>
            <person name="Lauro F.M."/>
            <person name="Huson D.H."/>
            <person name="Williams R.B."/>
        </authorList>
    </citation>
    <scope>NUCLEOTIDE SEQUENCE [LARGE SCALE GENOMIC DNA]</scope>
    <source>
        <strain evidence="2">SSD2</strain>
    </source>
</reference>
<dbReference type="AlphaFoldDB" id="A0A7L6ANV6"/>
<protein>
    <submittedName>
        <fullName evidence="2">Toll/interleukin-1 receptor domain-containing protein</fullName>
    </submittedName>
</protein>
<dbReference type="KEGG" id="this:HZT40_02975"/>
<keyword evidence="3" id="KW-1185">Reference proteome</keyword>
<dbReference type="Gene3D" id="3.40.50.10140">
    <property type="entry name" value="Toll/interleukin-1 receptor homology (TIR) domain"/>
    <property type="match status" value="1"/>
</dbReference>
<sequence>MSQPSLRYDIFISYRFTQHDWAEVLAHNLVAQGYKVFIDAWELYGGQHFTHAIEQALKASRCAILIATPEAADSGWVQHEYELMFSLKQKGAGFFFVPVVWGKFPDFPFLDVVHAVDFGDSAEAKYREAFQRLLCALRQTAPGLPRILTVC</sequence>
<evidence type="ECO:0000313" key="3">
    <source>
        <dbReference type="Proteomes" id="UP000510621"/>
    </source>
</evidence>
<dbReference type="InterPro" id="IPR000157">
    <property type="entry name" value="TIR_dom"/>
</dbReference>
<keyword evidence="2" id="KW-0675">Receptor</keyword>
<dbReference type="PROSITE" id="PS50104">
    <property type="entry name" value="TIR"/>
    <property type="match status" value="1"/>
</dbReference>
<organism evidence="2 3">
    <name type="scientific">Candidatus Thiothrix singaporensis</name>
    <dbReference type="NCBI Taxonomy" id="2799669"/>
    <lineage>
        <taxon>Bacteria</taxon>
        <taxon>Pseudomonadati</taxon>
        <taxon>Pseudomonadota</taxon>
        <taxon>Gammaproteobacteria</taxon>
        <taxon>Thiotrichales</taxon>
        <taxon>Thiotrichaceae</taxon>
        <taxon>Thiothrix</taxon>
    </lineage>
</organism>
<gene>
    <name evidence="2" type="ORF">HZT40_02975</name>
</gene>
<dbReference type="InterPro" id="IPR035897">
    <property type="entry name" value="Toll_tir_struct_dom_sf"/>
</dbReference>
<accession>A0A7L6ANV6</accession>
<feature type="domain" description="TIR" evidence="1">
    <location>
        <begin position="6"/>
        <end position="151"/>
    </location>
</feature>
<dbReference type="Pfam" id="PF13676">
    <property type="entry name" value="TIR_2"/>
    <property type="match status" value="1"/>
</dbReference>
<dbReference type="GO" id="GO:0007165">
    <property type="term" value="P:signal transduction"/>
    <property type="evidence" value="ECO:0007669"/>
    <property type="project" value="InterPro"/>
</dbReference>
<dbReference type="SMART" id="SM00255">
    <property type="entry name" value="TIR"/>
    <property type="match status" value="1"/>
</dbReference>
<name>A0A7L6ANV6_9GAMM</name>
<dbReference type="SUPFAM" id="SSF52200">
    <property type="entry name" value="Toll/Interleukin receptor TIR domain"/>
    <property type="match status" value="1"/>
</dbReference>